<dbReference type="PANTHER" id="PTHR33573">
    <property type="entry name" value="CASP-LIKE PROTEIN 4A4"/>
    <property type="match status" value="1"/>
</dbReference>
<dbReference type="AlphaFoldDB" id="A0A1E5WD82"/>
<feature type="transmembrane region" description="Helical" evidence="8">
    <location>
        <begin position="136"/>
        <end position="157"/>
    </location>
</feature>
<evidence type="ECO:0000256" key="3">
    <source>
        <dbReference type="ARBA" id="ARBA00011489"/>
    </source>
</evidence>
<dbReference type="GO" id="GO:0005886">
    <property type="term" value="C:plasma membrane"/>
    <property type="evidence" value="ECO:0007669"/>
    <property type="project" value="UniProtKB-SubCell"/>
</dbReference>
<evidence type="ECO:0000259" key="10">
    <source>
        <dbReference type="Pfam" id="PF04535"/>
    </source>
</evidence>
<keyword evidence="5 8" id="KW-0812">Transmembrane</keyword>
<gene>
    <name evidence="11" type="ORF">BAE44_0003597</name>
</gene>
<feature type="transmembrane region" description="Helical" evidence="8">
    <location>
        <begin position="241"/>
        <end position="264"/>
    </location>
</feature>
<evidence type="ECO:0000256" key="1">
    <source>
        <dbReference type="ARBA" id="ARBA00004651"/>
    </source>
</evidence>
<dbReference type="EMBL" id="LWDX02012291">
    <property type="protein sequence ID" value="OEL35383.1"/>
    <property type="molecule type" value="Genomic_DNA"/>
</dbReference>
<evidence type="ECO:0000256" key="4">
    <source>
        <dbReference type="ARBA" id="ARBA00022475"/>
    </source>
</evidence>
<dbReference type="InterPro" id="IPR006702">
    <property type="entry name" value="CASP_dom"/>
</dbReference>
<comment type="subunit">
    <text evidence="3 8">Homodimer and heterodimers.</text>
</comment>
<comment type="similarity">
    <text evidence="2 8">Belongs to the Casparian strip membrane proteins (CASP) family.</text>
</comment>
<proteinExistence type="inferred from homology"/>
<dbReference type="Proteomes" id="UP000095767">
    <property type="component" value="Unassembled WGS sequence"/>
</dbReference>
<evidence type="ECO:0000256" key="6">
    <source>
        <dbReference type="ARBA" id="ARBA00022989"/>
    </source>
</evidence>
<reference evidence="11 12" key="1">
    <citation type="submission" date="2016-09" db="EMBL/GenBank/DDBJ databases">
        <title>The draft genome of Dichanthelium oligosanthes: A C3 panicoid grass species.</title>
        <authorList>
            <person name="Studer A.J."/>
            <person name="Schnable J.C."/>
            <person name="Brutnell T.P."/>
        </authorList>
    </citation>
    <scope>NUCLEOTIDE SEQUENCE [LARGE SCALE GENOMIC DNA]</scope>
    <source>
        <strain evidence="12">cv. Kellogg 1175</strain>
        <tissue evidence="11">Leaf</tissue>
    </source>
</reference>
<evidence type="ECO:0000256" key="2">
    <source>
        <dbReference type="ARBA" id="ARBA00007651"/>
    </source>
</evidence>
<dbReference type="OrthoDB" id="685197at2759"/>
<comment type="caution">
    <text evidence="11">The sequence shown here is derived from an EMBL/GenBank/DDBJ whole genome shotgun (WGS) entry which is preliminary data.</text>
</comment>
<feature type="compositionally biased region" description="Basic residues" evidence="9">
    <location>
        <begin position="73"/>
        <end position="82"/>
    </location>
</feature>
<keyword evidence="4 8" id="KW-1003">Cell membrane</keyword>
<evidence type="ECO:0000313" key="11">
    <source>
        <dbReference type="EMBL" id="OEL35383.1"/>
    </source>
</evidence>
<sequence length="339" mass="37341">MAWVLPFLPPHYEQQGHRFGPSASSVREVLPSIRLAELRPQPLSRQAGRRRCTPPAVCRTPPVTVAPLASRSSARRAPRRSARRDLPRTPPQLRPSCVAPTAASSALREPPRPPPHLRPLDPLQRFTFRDIHTYRYVLAVAVVGCAYTLLHLPSMAVGVVARRKRAADGGGTKDDVRVALLLVFTDVAFALLLAAGAAAGLGFTHDVKRYFDGVVFRDDAAGSGSPEVDRLHQDVDRFFDIAYASAGLMLAAAACTTLVIMLSLRLFFYLALPPPPPTELCRRPRFASCAAPPPDSSCPHLCRFHLNHLRSFSSKLQPFFTGATSSPSFHRRRRAHHHR</sequence>
<dbReference type="PANTHER" id="PTHR33573:SF17">
    <property type="entry name" value="CASP-LIKE PROTEIN 4D1"/>
    <property type="match status" value="1"/>
</dbReference>
<feature type="transmembrane region" description="Helical" evidence="8">
    <location>
        <begin position="178"/>
        <end position="203"/>
    </location>
</feature>
<name>A0A1E5WD82_9POAL</name>
<evidence type="ECO:0000256" key="8">
    <source>
        <dbReference type="RuleBase" id="RU361233"/>
    </source>
</evidence>
<feature type="region of interest" description="Disordered" evidence="9">
    <location>
        <begin position="40"/>
        <end position="121"/>
    </location>
</feature>
<keyword evidence="7 8" id="KW-0472">Membrane</keyword>
<evidence type="ECO:0000256" key="7">
    <source>
        <dbReference type="ARBA" id="ARBA00023136"/>
    </source>
</evidence>
<keyword evidence="12" id="KW-1185">Reference proteome</keyword>
<evidence type="ECO:0000256" key="9">
    <source>
        <dbReference type="SAM" id="MobiDB-lite"/>
    </source>
</evidence>
<protein>
    <recommendedName>
        <fullName evidence="8">CASP-like protein</fullName>
    </recommendedName>
</protein>
<comment type="subcellular location">
    <subcellularLocation>
        <location evidence="1 8">Cell membrane</location>
        <topology evidence="1 8">Multi-pass membrane protein</topology>
    </subcellularLocation>
</comment>
<comment type="caution">
    <text evidence="8">Lacks conserved residue(s) required for the propagation of feature annotation.</text>
</comment>
<feature type="domain" description="Casparian strip membrane protein" evidence="10">
    <location>
        <begin position="126"/>
        <end position="208"/>
    </location>
</feature>
<dbReference type="Pfam" id="PF04535">
    <property type="entry name" value="CASP_dom"/>
    <property type="match status" value="1"/>
</dbReference>
<evidence type="ECO:0000256" key="5">
    <source>
        <dbReference type="ARBA" id="ARBA00022692"/>
    </source>
</evidence>
<keyword evidence="6 8" id="KW-1133">Transmembrane helix</keyword>
<evidence type="ECO:0000313" key="12">
    <source>
        <dbReference type="Proteomes" id="UP000095767"/>
    </source>
</evidence>
<accession>A0A1E5WD82</accession>
<organism evidence="11 12">
    <name type="scientific">Dichanthelium oligosanthes</name>
    <dbReference type="NCBI Taxonomy" id="888268"/>
    <lineage>
        <taxon>Eukaryota</taxon>
        <taxon>Viridiplantae</taxon>
        <taxon>Streptophyta</taxon>
        <taxon>Embryophyta</taxon>
        <taxon>Tracheophyta</taxon>
        <taxon>Spermatophyta</taxon>
        <taxon>Magnoliopsida</taxon>
        <taxon>Liliopsida</taxon>
        <taxon>Poales</taxon>
        <taxon>Poaceae</taxon>
        <taxon>PACMAD clade</taxon>
        <taxon>Panicoideae</taxon>
        <taxon>Panicodae</taxon>
        <taxon>Paniceae</taxon>
        <taxon>Dichantheliinae</taxon>
        <taxon>Dichanthelium</taxon>
    </lineage>
</organism>